<dbReference type="SUPFAM" id="SSF50978">
    <property type="entry name" value="WD40 repeat-like"/>
    <property type="match status" value="1"/>
</dbReference>
<evidence type="ECO:0000313" key="2">
    <source>
        <dbReference type="Proteomes" id="UP000606974"/>
    </source>
</evidence>
<dbReference type="EMBL" id="JAACFV010000180">
    <property type="protein sequence ID" value="KAF7503402.1"/>
    <property type="molecule type" value="Genomic_DNA"/>
</dbReference>
<dbReference type="InterPro" id="IPR015943">
    <property type="entry name" value="WD40/YVTN_repeat-like_dom_sf"/>
</dbReference>
<evidence type="ECO:0008006" key="3">
    <source>
        <dbReference type="Google" id="ProtNLM"/>
    </source>
</evidence>
<protein>
    <recommendedName>
        <fullName evidence="3">LisH domain-containing protein</fullName>
    </recommendedName>
</protein>
<dbReference type="Proteomes" id="UP000606974">
    <property type="component" value="Unassembled WGS sequence"/>
</dbReference>
<proteinExistence type="predicted"/>
<dbReference type="AlphaFoldDB" id="A0A8H7A946"/>
<gene>
    <name evidence="1" type="ORF">GJ744_003885</name>
</gene>
<sequence length="499" mass="54265">MPSSHTPEVIVARFLQSNHYNETLDAFLTEAGLAPDAGQTAAGDWTIEKILEEKRQYDASIVYEKTTSGEQADGGWTLPAPSQPDTITSLGSPSNILAVHVTPTKTSWATGEDGRKPLQLLVSSADRKISVLSTRIGYELEKTVDLSLTHNSPVLCLTPIHHDAWMTSSMSGHVDLYAAGHRCLDSVRHHVKYSVQVIVTQSCRDGQPERPFCVAATAGWDQKICLYLFEPPSDASIPHGEEQDGSPVIGSPLATFPVATNPESILFVRHPDTNELYLIVGRRDSTYLYYYKITEHSPQSTITVHEAGKQNLAPHANAWISFSPSSIAACPKDPTLIAVATSHLPHMKLILVRLLFPGTREHETGAAGFVRGDTQTSQARAELAIQDGEDAAIRLHVSTMAPQTPYSTPQVVWRPDGSGMWVNGDDGVIRGLETRTGKVVALLRGHEVGSKVRSLWAGMVRVQGTDDGNGSEKEEEWLVSGGFDKRVIVWKPGNGDSAV</sequence>
<keyword evidence="2" id="KW-1185">Reference proteome</keyword>
<dbReference type="OrthoDB" id="1932312at2759"/>
<name>A0A8H7A946_9EURO</name>
<organism evidence="1 2">
    <name type="scientific">Endocarpon pusillum</name>
    <dbReference type="NCBI Taxonomy" id="364733"/>
    <lineage>
        <taxon>Eukaryota</taxon>
        <taxon>Fungi</taxon>
        <taxon>Dikarya</taxon>
        <taxon>Ascomycota</taxon>
        <taxon>Pezizomycotina</taxon>
        <taxon>Eurotiomycetes</taxon>
        <taxon>Chaetothyriomycetidae</taxon>
        <taxon>Verrucariales</taxon>
        <taxon>Verrucariaceae</taxon>
        <taxon>Endocarpon</taxon>
    </lineage>
</organism>
<reference evidence="1" key="1">
    <citation type="submission" date="2020-02" db="EMBL/GenBank/DDBJ databases">
        <authorList>
            <person name="Palmer J.M."/>
        </authorList>
    </citation>
    <scope>NUCLEOTIDE SEQUENCE</scope>
    <source>
        <strain evidence="1">EPUS1.4</strain>
        <tissue evidence="1">Thallus</tissue>
    </source>
</reference>
<dbReference type="PROSITE" id="PS50896">
    <property type="entry name" value="LISH"/>
    <property type="match status" value="1"/>
</dbReference>
<dbReference type="InterPro" id="IPR036322">
    <property type="entry name" value="WD40_repeat_dom_sf"/>
</dbReference>
<dbReference type="Gene3D" id="2.130.10.10">
    <property type="entry name" value="YVTN repeat-like/Quinoprotein amine dehydrogenase"/>
    <property type="match status" value="2"/>
</dbReference>
<accession>A0A8H7A946</accession>
<dbReference type="InterPro" id="IPR006594">
    <property type="entry name" value="LisH"/>
</dbReference>
<evidence type="ECO:0000313" key="1">
    <source>
        <dbReference type="EMBL" id="KAF7503402.1"/>
    </source>
</evidence>
<comment type="caution">
    <text evidence="1">The sequence shown here is derived from an EMBL/GenBank/DDBJ whole genome shotgun (WGS) entry which is preliminary data.</text>
</comment>